<dbReference type="InterPro" id="IPR009081">
    <property type="entry name" value="PP-bd_ACP"/>
</dbReference>
<organism evidence="2 3">
    <name type="scientific">Micromonospora maritima</name>
    <dbReference type="NCBI Taxonomy" id="986711"/>
    <lineage>
        <taxon>Bacteria</taxon>
        <taxon>Bacillati</taxon>
        <taxon>Actinomycetota</taxon>
        <taxon>Actinomycetes</taxon>
        <taxon>Micromonosporales</taxon>
        <taxon>Micromonosporaceae</taxon>
        <taxon>Micromonospora</taxon>
    </lineage>
</organism>
<protein>
    <submittedName>
        <fullName evidence="2">Acyl carrier protein</fullName>
    </submittedName>
</protein>
<dbReference type="SUPFAM" id="SSF47336">
    <property type="entry name" value="ACP-like"/>
    <property type="match status" value="1"/>
</dbReference>
<gene>
    <name evidence="2" type="ORF">ACIBP4_07335</name>
</gene>
<dbReference type="Proteomes" id="UP001612812">
    <property type="component" value="Unassembled WGS sequence"/>
</dbReference>
<keyword evidence="3" id="KW-1185">Reference proteome</keyword>
<accession>A0ABW7ZJU7</accession>
<dbReference type="EMBL" id="JBITLE010000002">
    <property type="protein sequence ID" value="MFI7262097.1"/>
    <property type="molecule type" value="Genomic_DNA"/>
</dbReference>
<evidence type="ECO:0000313" key="3">
    <source>
        <dbReference type="Proteomes" id="UP001612812"/>
    </source>
</evidence>
<proteinExistence type="predicted"/>
<evidence type="ECO:0000313" key="2">
    <source>
        <dbReference type="EMBL" id="MFI7262097.1"/>
    </source>
</evidence>
<dbReference type="Pfam" id="PF00550">
    <property type="entry name" value="PP-binding"/>
    <property type="match status" value="1"/>
</dbReference>
<dbReference type="PROSITE" id="PS50075">
    <property type="entry name" value="CARRIER"/>
    <property type="match status" value="1"/>
</dbReference>
<dbReference type="InterPro" id="IPR036736">
    <property type="entry name" value="ACP-like_sf"/>
</dbReference>
<dbReference type="Gene3D" id="1.10.1200.10">
    <property type="entry name" value="ACP-like"/>
    <property type="match status" value="1"/>
</dbReference>
<reference evidence="2 3" key="1">
    <citation type="submission" date="2024-10" db="EMBL/GenBank/DDBJ databases">
        <title>The Natural Products Discovery Center: Release of the First 8490 Sequenced Strains for Exploring Actinobacteria Biosynthetic Diversity.</title>
        <authorList>
            <person name="Kalkreuter E."/>
            <person name="Kautsar S.A."/>
            <person name="Yang D."/>
            <person name="Bader C.D."/>
            <person name="Teijaro C.N."/>
            <person name="Fluegel L."/>
            <person name="Davis C.M."/>
            <person name="Simpson J.R."/>
            <person name="Lauterbach L."/>
            <person name="Steele A.D."/>
            <person name="Gui C."/>
            <person name="Meng S."/>
            <person name="Li G."/>
            <person name="Viehrig K."/>
            <person name="Ye F."/>
            <person name="Su P."/>
            <person name="Kiefer A.F."/>
            <person name="Nichols A."/>
            <person name="Cepeda A.J."/>
            <person name="Yan W."/>
            <person name="Fan B."/>
            <person name="Jiang Y."/>
            <person name="Adhikari A."/>
            <person name="Zheng C.-J."/>
            <person name="Schuster L."/>
            <person name="Cowan T.M."/>
            <person name="Smanski M.J."/>
            <person name="Chevrette M.G."/>
            <person name="De Carvalho L.P.S."/>
            <person name="Shen B."/>
        </authorList>
    </citation>
    <scope>NUCLEOTIDE SEQUENCE [LARGE SCALE GENOMIC DNA]</scope>
    <source>
        <strain evidence="2 3">NPDC049845</strain>
    </source>
</reference>
<dbReference type="RefSeq" id="WP_396756381.1">
    <property type="nucleotide sequence ID" value="NZ_JBITLA010000001.1"/>
</dbReference>
<comment type="caution">
    <text evidence="2">The sequence shown here is derived from an EMBL/GenBank/DDBJ whole genome shotgun (WGS) entry which is preliminary data.</text>
</comment>
<sequence>MFEQIKAIMVRKFQLDPADVLPDASLTDLQLDSLDLVELSLVLEKELNARISDDELAEAQQLDAIVDLVAQRGAKV</sequence>
<evidence type="ECO:0000259" key="1">
    <source>
        <dbReference type="PROSITE" id="PS50075"/>
    </source>
</evidence>
<name>A0ABW7ZJU7_9ACTN</name>
<feature type="domain" description="Carrier" evidence="1">
    <location>
        <begin position="1"/>
        <end position="73"/>
    </location>
</feature>